<gene>
    <name evidence="2" type="ORF">JOF29_007321</name>
</gene>
<reference evidence="2 3" key="1">
    <citation type="submission" date="2021-03" db="EMBL/GenBank/DDBJ databases">
        <title>Sequencing the genomes of 1000 actinobacteria strains.</title>
        <authorList>
            <person name="Klenk H.-P."/>
        </authorList>
    </citation>
    <scope>NUCLEOTIDE SEQUENCE [LARGE SCALE GENOMIC DNA]</scope>
    <source>
        <strain evidence="2 3">DSM 18824</strain>
    </source>
</reference>
<accession>A0ABS4UX54</accession>
<dbReference type="RefSeq" id="WP_209698764.1">
    <property type="nucleotide sequence ID" value="NZ_BAAAVU010000023.1"/>
</dbReference>
<proteinExistence type="predicted"/>
<evidence type="ECO:0000313" key="3">
    <source>
        <dbReference type="Proteomes" id="UP000755585"/>
    </source>
</evidence>
<comment type="caution">
    <text evidence="2">The sequence shown here is derived from an EMBL/GenBank/DDBJ whole genome shotgun (WGS) entry which is preliminary data.</text>
</comment>
<sequence>MPAINWNTVATSAATAIIVTLAIEYLAKPRLEARKERILGVIRTRQEVLAVITKLSIVAKMYGDDLPATAPLDLQRRVKVERDRLYKVLEDQSRHLMDDVARYAGVYRGPLRDILIEYTGAVHGVMLSMRPRQRKAAHLAQLGKPIATAPEVPPRWQVRALVRMVLALRQVQHMVATIEDEIPAATPAELARRR</sequence>
<keyword evidence="3" id="KW-1185">Reference proteome</keyword>
<dbReference type="Proteomes" id="UP000755585">
    <property type="component" value="Unassembled WGS sequence"/>
</dbReference>
<evidence type="ECO:0000256" key="1">
    <source>
        <dbReference type="SAM" id="Phobius"/>
    </source>
</evidence>
<keyword evidence="1" id="KW-1133">Transmembrane helix</keyword>
<keyword evidence="1" id="KW-0812">Transmembrane</keyword>
<organism evidence="2 3">
    <name type="scientific">Kribbella aluminosa</name>
    <dbReference type="NCBI Taxonomy" id="416017"/>
    <lineage>
        <taxon>Bacteria</taxon>
        <taxon>Bacillati</taxon>
        <taxon>Actinomycetota</taxon>
        <taxon>Actinomycetes</taxon>
        <taxon>Propionibacteriales</taxon>
        <taxon>Kribbellaceae</taxon>
        <taxon>Kribbella</taxon>
    </lineage>
</organism>
<keyword evidence="1" id="KW-0472">Membrane</keyword>
<name>A0ABS4UX54_9ACTN</name>
<evidence type="ECO:0000313" key="2">
    <source>
        <dbReference type="EMBL" id="MBP2356211.1"/>
    </source>
</evidence>
<protein>
    <submittedName>
        <fullName evidence="2">Uncharacterized protein</fullName>
    </submittedName>
</protein>
<feature type="transmembrane region" description="Helical" evidence="1">
    <location>
        <begin position="6"/>
        <end position="27"/>
    </location>
</feature>
<dbReference type="EMBL" id="JAGINT010000002">
    <property type="protein sequence ID" value="MBP2356211.1"/>
    <property type="molecule type" value="Genomic_DNA"/>
</dbReference>